<dbReference type="AlphaFoldDB" id="A0A9W6PNG2"/>
<name>A0A9W6PNG2_9ACTN</name>
<feature type="region of interest" description="Disordered" evidence="1">
    <location>
        <begin position="154"/>
        <end position="185"/>
    </location>
</feature>
<organism evidence="2 3">
    <name type="scientific">Kitasatospora phosalacinea</name>
    <dbReference type="NCBI Taxonomy" id="2065"/>
    <lineage>
        <taxon>Bacteria</taxon>
        <taxon>Bacillati</taxon>
        <taxon>Actinomycetota</taxon>
        <taxon>Actinomycetes</taxon>
        <taxon>Kitasatosporales</taxon>
        <taxon>Streptomycetaceae</taxon>
        <taxon>Kitasatospora</taxon>
    </lineage>
</organism>
<dbReference type="Proteomes" id="UP001165143">
    <property type="component" value="Unassembled WGS sequence"/>
</dbReference>
<evidence type="ECO:0000313" key="2">
    <source>
        <dbReference type="EMBL" id="GLW58073.1"/>
    </source>
</evidence>
<gene>
    <name evidence="2" type="ORF">Kpho01_60840</name>
</gene>
<comment type="caution">
    <text evidence="2">The sequence shown here is derived from an EMBL/GenBank/DDBJ whole genome shotgun (WGS) entry which is preliminary data.</text>
</comment>
<proteinExistence type="predicted"/>
<dbReference type="PROSITE" id="PS51257">
    <property type="entry name" value="PROKAR_LIPOPROTEIN"/>
    <property type="match status" value="1"/>
</dbReference>
<evidence type="ECO:0000256" key="1">
    <source>
        <dbReference type="SAM" id="MobiDB-lite"/>
    </source>
</evidence>
<reference evidence="2" key="1">
    <citation type="submission" date="2023-02" db="EMBL/GenBank/DDBJ databases">
        <title>Kitasatospora phosalacinea NBRC 14362.</title>
        <authorList>
            <person name="Ichikawa N."/>
            <person name="Sato H."/>
            <person name="Tonouchi N."/>
        </authorList>
    </citation>
    <scope>NUCLEOTIDE SEQUENCE</scope>
    <source>
        <strain evidence="2">NBRC 14362</strain>
    </source>
</reference>
<protein>
    <submittedName>
        <fullName evidence="2">Uncharacterized protein</fullName>
    </submittedName>
</protein>
<evidence type="ECO:0000313" key="3">
    <source>
        <dbReference type="Proteomes" id="UP001165143"/>
    </source>
</evidence>
<dbReference type="EMBL" id="BSRX01000047">
    <property type="protein sequence ID" value="GLW58073.1"/>
    <property type="molecule type" value="Genomic_DNA"/>
</dbReference>
<sequence>MRDGGRGSSQPGRAHFGAAGAPSGIWAVAVACGALSMPGMVAAQVSGRPGIRPEPWWGASRTLVAGGWGASLDLGGAIPDLGGRGAGAECSADRRCVQHVKAALRAGVLHSAAGGRRRGAATAVAQRRGRCATLCAGLRNPALRMRGAGIAHAQSGVGGGATAERDGGRSGCGVRSAGRALRRAG</sequence>
<accession>A0A9W6PNG2</accession>